<reference evidence="3" key="1">
    <citation type="submission" date="2023-05" db="EMBL/GenBank/DDBJ databases">
        <title>Anaerotaeda fermentans gen. nov., sp. nov., a novel anaerobic planctomycete of the new family within the order Sedimentisphaerales isolated from Taman Peninsula, Russia.</title>
        <authorList>
            <person name="Khomyakova M.A."/>
            <person name="Merkel A.Y."/>
            <person name="Slobodkin A.I."/>
        </authorList>
    </citation>
    <scope>NUCLEOTIDE SEQUENCE</scope>
    <source>
        <strain evidence="3">M17dextr</strain>
    </source>
</reference>
<evidence type="ECO:0000313" key="3">
    <source>
        <dbReference type="EMBL" id="MDI6450458.1"/>
    </source>
</evidence>
<dbReference type="RefSeq" id="WP_349245869.1">
    <property type="nucleotide sequence ID" value="NZ_JASCXX010000020.1"/>
</dbReference>
<proteinExistence type="predicted"/>
<feature type="region of interest" description="Disordered" evidence="1">
    <location>
        <begin position="70"/>
        <end position="113"/>
    </location>
</feature>
<protein>
    <recommendedName>
        <fullName evidence="5">Transmembrane protein</fullName>
    </recommendedName>
</protein>
<organism evidence="3 4">
    <name type="scientific">Anaerobaca lacustris</name>
    <dbReference type="NCBI Taxonomy" id="3044600"/>
    <lineage>
        <taxon>Bacteria</taxon>
        <taxon>Pseudomonadati</taxon>
        <taxon>Planctomycetota</taxon>
        <taxon>Phycisphaerae</taxon>
        <taxon>Sedimentisphaerales</taxon>
        <taxon>Anaerobacaceae</taxon>
        <taxon>Anaerobaca</taxon>
    </lineage>
</organism>
<keyword evidence="2" id="KW-0812">Transmembrane</keyword>
<evidence type="ECO:0008006" key="5">
    <source>
        <dbReference type="Google" id="ProtNLM"/>
    </source>
</evidence>
<dbReference type="EMBL" id="JASCXX010000020">
    <property type="protein sequence ID" value="MDI6450458.1"/>
    <property type="molecule type" value="Genomic_DNA"/>
</dbReference>
<dbReference type="AlphaFoldDB" id="A0AAW6TXK0"/>
<feature type="transmembrane region" description="Helical" evidence="2">
    <location>
        <begin position="6"/>
        <end position="27"/>
    </location>
</feature>
<accession>A0AAW6TXK0</accession>
<dbReference type="Proteomes" id="UP001431776">
    <property type="component" value="Unassembled WGS sequence"/>
</dbReference>
<sequence>MEEYVSAIVVVLVTLMLIMMVLLAVLLESMGREYRVCDVVGLMGVTSIITACIVSLCALFLVYGPVRRDHHSHEYDGLPASQQASTIEERNRGVGPSQTDTDGSEAPPSVLSE</sequence>
<evidence type="ECO:0000313" key="4">
    <source>
        <dbReference type="Proteomes" id="UP001431776"/>
    </source>
</evidence>
<name>A0AAW6TXK0_9BACT</name>
<gene>
    <name evidence="3" type="ORF">QJ522_15465</name>
</gene>
<keyword evidence="4" id="KW-1185">Reference proteome</keyword>
<comment type="caution">
    <text evidence="3">The sequence shown here is derived from an EMBL/GenBank/DDBJ whole genome shotgun (WGS) entry which is preliminary data.</text>
</comment>
<evidence type="ECO:0000256" key="1">
    <source>
        <dbReference type="SAM" id="MobiDB-lite"/>
    </source>
</evidence>
<feature type="transmembrane region" description="Helical" evidence="2">
    <location>
        <begin position="39"/>
        <end position="63"/>
    </location>
</feature>
<keyword evidence="2" id="KW-1133">Transmembrane helix</keyword>
<evidence type="ECO:0000256" key="2">
    <source>
        <dbReference type="SAM" id="Phobius"/>
    </source>
</evidence>
<keyword evidence="2" id="KW-0472">Membrane</keyword>